<keyword evidence="1" id="KW-1133">Transmembrane helix</keyword>
<name>A0A5N5DM50_9PEZI</name>
<feature type="transmembrane region" description="Helical" evidence="1">
    <location>
        <begin position="256"/>
        <end position="279"/>
    </location>
</feature>
<evidence type="ECO:0000256" key="1">
    <source>
        <dbReference type="SAM" id="Phobius"/>
    </source>
</evidence>
<keyword evidence="1" id="KW-0812">Transmembrane</keyword>
<dbReference type="OrthoDB" id="3927991at2759"/>
<feature type="signal peptide" evidence="2">
    <location>
        <begin position="1"/>
        <end position="22"/>
    </location>
</feature>
<gene>
    <name evidence="3" type="ORF">DBV05_g2373</name>
</gene>
<keyword evidence="1" id="KW-0472">Membrane</keyword>
<accession>A0A5N5DM50</accession>
<evidence type="ECO:0000313" key="4">
    <source>
        <dbReference type="Proteomes" id="UP000325902"/>
    </source>
</evidence>
<reference evidence="3 4" key="1">
    <citation type="journal article" date="2019" name="Sci. Rep.">
        <title>A multi-omics analysis of the grapevine pathogen Lasiodiplodia theobromae reveals that temperature affects the expression of virulence- and pathogenicity-related genes.</title>
        <authorList>
            <person name="Felix C."/>
            <person name="Meneses R."/>
            <person name="Goncalves M.F.M."/>
            <person name="Tilleman L."/>
            <person name="Duarte A.S."/>
            <person name="Jorrin-Novo J.V."/>
            <person name="Van de Peer Y."/>
            <person name="Deforce D."/>
            <person name="Van Nieuwerburgh F."/>
            <person name="Esteves A.C."/>
            <person name="Alves A."/>
        </authorList>
    </citation>
    <scope>NUCLEOTIDE SEQUENCE [LARGE SCALE GENOMIC DNA]</scope>
    <source>
        <strain evidence="3 4">LA-SOL3</strain>
    </source>
</reference>
<evidence type="ECO:0000256" key="2">
    <source>
        <dbReference type="SAM" id="SignalP"/>
    </source>
</evidence>
<sequence length="303" mass="33483">MSAHPLAFYLFLLFAILTDGHRAPPCKKLDPTNAAGSGSILNSTRLVLTLECTDCPVFDIGIEKSWKSNDATLIYDLTMSDTRAGNLVWTHADPVDIDRRIPFFPPVDFGSLSPFQRGLNLLAPPSTTVSEYLDGAVESVTPLRVPGAATSIGIANPHRWNISRISYINGLAYTGPGKEIFDIAVVLVYLFQNGTQPVEIVWWEIQDIDDYHKDTSEPQLPTGLELKLLGVEESDYRQQEEESSVRAGPLGLGRPYWTPLVFITLGVAALCVLLARLVAGCFCGDGFYEYDLLEKDEREVDEE</sequence>
<dbReference type="EMBL" id="VCHE01000009">
    <property type="protein sequence ID" value="KAB2579008.1"/>
    <property type="molecule type" value="Genomic_DNA"/>
</dbReference>
<comment type="caution">
    <text evidence="3">The sequence shown here is derived from an EMBL/GenBank/DDBJ whole genome shotgun (WGS) entry which is preliminary data.</text>
</comment>
<keyword evidence="2" id="KW-0732">Signal</keyword>
<proteinExistence type="predicted"/>
<dbReference type="Proteomes" id="UP000325902">
    <property type="component" value="Unassembled WGS sequence"/>
</dbReference>
<protein>
    <submittedName>
        <fullName evidence="3">Uncharacterized protein</fullName>
    </submittedName>
</protein>
<keyword evidence="4" id="KW-1185">Reference proteome</keyword>
<evidence type="ECO:0000313" key="3">
    <source>
        <dbReference type="EMBL" id="KAB2579008.1"/>
    </source>
</evidence>
<dbReference type="AlphaFoldDB" id="A0A5N5DM50"/>
<feature type="chain" id="PRO_5024845817" evidence="2">
    <location>
        <begin position="23"/>
        <end position="303"/>
    </location>
</feature>
<organism evidence="3 4">
    <name type="scientific">Lasiodiplodia theobromae</name>
    <dbReference type="NCBI Taxonomy" id="45133"/>
    <lineage>
        <taxon>Eukaryota</taxon>
        <taxon>Fungi</taxon>
        <taxon>Dikarya</taxon>
        <taxon>Ascomycota</taxon>
        <taxon>Pezizomycotina</taxon>
        <taxon>Dothideomycetes</taxon>
        <taxon>Dothideomycetes incertae sedis</taxon>
        <taxon>Botryosphaeriales</taxon>
        <taxon>Botryosphaeriaceae</taxon>
        <taxon>Lasiodiplodia</taxon>
    </lineage>
</organism>